<dbReference type="EMBL" id="GIIL01003074">
    <property type="protein sequence ID" value="NOV46800.1"/>
    <property type="molecule type" value="Transcribed_RNA"/>
</dbReference>
<dbReference type="InterPro" id="IPR008979">
    <property type="entry name" value="Galactose-bd-like_sf"/>
</dbReference>
<evidence type="ECO:0000259" key="1">
    <source>
        <dbReference type="Pfam" id="PF00754"/>
    </source>
</evidence>
<dbReference type="AlphaFoldDB" id="A0A6M2DM29"/>
<organism evidence="2">
    <name type="scientific">Xenopsylla cheopis</name>
    <name type="common">Oriental rat flea</name>
    <name type="synonym">Pulex cheopis</name>
    <dbReference type="NCBI Taxonomy" id="163159"/>
    <lineage>
        <taxon>Eukaryota</taxon>
        <taxon>Metazoa</taxon>
        <taxon>Ecdysozoa</taxon>
        <taxon>Arthropoda</taxon>
        <taxon>Hexapoda</taxon>
        <taxon>Insecta</taxon>
        <taxon>Pterygota</taxon>
        <taxon>Neoptera</taxon>
        <taxon>Endopterygota</taxon>
        <taxon>Siphonaptera</taxon>
        <taxon>Pulicidae</taxon>
        <taxon>Xenopsyllinae</taxon>
        <taxon>Xenopsylla</taxon>
    </lineage>
</organism>
<sequence length="135" mass="15441">MTNILKEKKFQCRVSSIANLEIGLCGRAGMFDGQPDTCWRSDQGSPQWIYIIFEEPTTVSGFSMQFQGGFVGQECVVELLIEGLGIMSEPFYPEDNNLLQNFTLSQPQEVKYVRFVFGKSTDFYGRLIIYELLIR</sequence>
<dbReference type="SUPFAM" id="SSF49785">
    <property type="entry name" value="Galactose-binding domain-like"/>
    <property type="match status" value="1"/>
</dbReference>
<proteinExistence type="predicted"/>
<feature type="domain" description="F5/8 type C" evidence="1">
    <location>
        <begin position="28"/>
        <end position="125"/>
    </location>
</feature>
<dbReference type="Gene3D" id="2.60.120.260">
    <property type="entry name" value="Galactose-binding domain-like"/>
    <property type="match status" value="1"/>
</dbReference>
<keyword evidence="2" id="KW-0675">Receptor</keyword>
<accession>A0A6M2DM29</accession>
<protein>
    <submittedName>
        <fullName evidence="2">Putative nuclear receptor 2c2-associated protein dufourea novaeangliae</fullName>
    </submittedName>
</protein>
<evidence type="ECO:0000313" key="2">
    <source>
        <dbReference type="EMBL" id="NOV46800.1"/>
    </source>
</evidence>
<dbReference type="Pfam" id="PF00754">
    <property type="entry name" value="F5_F8_type_C"/>
    <property type="match status" value="1"/>
</dbReference>
<dbReference type="InterPro" id="IPR000421">
    <property type="entry name" value="FA58C"/>
</dbReference>
<name>A0A6M2DM29_XENCH</name>
<reference evidence="2" key="1">
    <citation type="submission" date="2020-03" db="EMBL/GenBank/DDBJ databases">
        <title>Transcriptomic Profiling of the Digestive Tract of the Rat Flea, Xenopsylla cheopis, Following Blood Feeding and Infection with Yersinia pestis.</title>
        <authorList>
            <person name="Bland D.M."/>
            <person name="Martens C.A."/>
            <person name="Virtaneva K."/>
            <person name="Kanakabandi K."/>
            <person name="Long D."/>
            <person name="Rosenke R."/>
            <person name="Saturday G.A."/>
            <person name="Hoyt F.H."/>
            <person name="Bruno D.P."/>
            <person name="Ribeiro J.M.C."/>
            <person name="Hinnebusch J."/>
        </authorList>
    </citation>
    <scope>NUCLEOTIDE SEQUENCE</scope>
</reference>